<keyword evidence="3" id="KW-1185">Reference proteome</keyword>
<evidence type="ECO:0000313" key="3">
    <source>
        <dbReference type="Proteomes" id="UP000215127"/>
    </source>
</evidence>
<dbReference type="EMBL" id="LT853694">
    <property type="protein sequence ID" value="SMQ48744.1"/>
    <property type="molecule type" value="Genomic_DNA"/>
</dbReference>
<evidence type="ECO:0000313" key="2">
    <source>
        <dbReference type="EMBL" id="SMQ48744.1"/>
    </source>
</evidence>
<accession>A0A1X7RMS6</accession>
<name>A0A1X7RMS6_ZYMT9</name>
<organism evidence="2 3">
    <name type="scientific">Zymoseptoria tritici (strain ST99CH_3D7)</name>
    <dbReference type="NCBI Taxonomy" id="1276538"/>
    <lineage>
        <taxon>Eukaryota</taxon>
        <taxon>Fungi</taxon>
        <taxon>Dikarya</taxon>
        <taxon>Ascomycota</taxon>
        <taxon>Pezizomycotina</taxon>
        <taxon>Dothideomycetes</taxon>
        <taxon>Dothideomycetidae</taxon>
        <taxon>Mycosphaerellales</taxon>
        <taxon>Mycosphaerellaceae</taxon>
        <taxon>Zymoseptoria</taxon>
    </lineage>
</organism>
<sequence>MSLADQETMTDQETTEEEGEGLCLCFPCILSYLGGYVYPVSERQFYPQLQQKGFSPQEQWAIAEEWYWIAFERETAVHEYLRGIVNFRDGHWWRPPPAPMLMQDPSTVSTPASSTSTSSGSGASG</sequence>
<gene>
    <name evidence="2" type="ORF">ZT3D7_G3894</name>
</gene>
<evidence type="ECO:0000256" key="1">
    <source>
        <dbReference type="SAM" id="MobiDB-lite"/>
    </source>
</evidence>
<dbReference type="AlphaFoldDB" id="A0A1X7RMS6"/>
<dbReference type="Proteomes" id="UP000215127">
    <property type="component" value="Chromosome 3"/>
</dbReference>
<feature type="compositionally biased region" description="Low complexity" evidence="1">
    <location>
        <begin position="105"/>
        <end position="125"/>
    </location>
</feature>
<protein>
    <submittedName>
        <fullName evidence="2">Uncharacterized protein</fullName>
    </submittedName>
</protein>
<feature type="region of interest" description="Disordered" evidence="1">
    <location>
        <begin position="98"/>
        <end position="125"/>
    </location>
</feature>
<proteinExistence type="predicted"/>
<reference evidence="2 3" key="1">
    <citation type="submission" date="2016-06" db="EMBL/GenBank/DDBJ databases">
        <authorList>
            <person name="Kjaerup R.B."/>
            <person name="Dalgaard T.S."/>
            <person name="Juul-Madsen H.R."/>
        </authorList>
    </citation>
    <scope>NUCLEOTIDE SEQUENCE [LARGE SCALE GENOMIC DNA]</scope>
</reference>